<organism evidence="3">
    <name type="scientific">Streptomyces sp. FR1</name>
    <dbReference type="NCBI Taxonomy" id="349971"/>
    <lineage>
        <taxon>Bacteria</taxon>
        <taxon>Bacillati</taxon>
        <taxon>Actinomycetota</taxon>
        <taxon>Actinomycetes</taxon>
        <taxon>Kitasatosporales</taxon>
        <taxon>Streptomycetaceae</taxon>
        <taxon>Streptomyces</taxon>
    </lineage>
</organism>
<dbReference type="GO" id="GO:0003677">
    <property type="term" value="F:DNA binding"/>
    <property type="evidence" value="ECO:0007669"/>
    <property type="project" value="InterPro"/>
</dbReference>
<dbReference type="AlphaFoldDB" id="V9Z4N1"/>
<evidence type="ECO:0000313" key="3">
    <source>
        <dbReference type="EMBL" id="AHE39083.1"/>
    </source>
</evidence>
<dbReference type="PROSITE" id="PS50943">
    <property type="entry name" value="HTH_CROC1"/>
    <property type="match status" value="1"/>
</dbReference>
<accession>V9Z4N1</accession>
<keyword evidence="3" id="KW-0614">Plasmid</keyword>
<sequence length="159" mass="17742">MQSLMPKARKFGMTATGPEMPQPEKQLKPEESPQDWFGSELRHRRKEHGLSARALGRLAQVSDDMILMIEKAKYPSLQREVAQQFDKVLDTGGVFDRAWPMAFGKGVPKETTLMPINAPRAGRRERFRCTQAASWAETMYLLALGAMSPCTDGDSSKAA</sequence>
<gene>
    <name evidence="3" type="ORF">pFRL3_306</name>
</gene>
<feature type="region of interest" description="Disordered" evidence="1">
    <location>
        <begin position="1"/>
        <end position="36"/>
    </location>
</feature>
<reference evidence="3" key="1">
    <citation type="submission" date="2013-09" db="EMBL/GenBank/DDBJ databases">
        <title>Complete nucleotide sequence of Streptomyces linear plasmid pFRL3.</title>
        <authorList>
            <person name="Chen Z."/>
            <person name="Fang P."/>
            <person name="Qin Z."/>
        </authorList>
    </citation>
    <scope>NUCLEOTIDE SEQUENCE</scope>
    <source>
        <plasmid evidence="3">pFRL3</plasmid>
    </source>
</reference>
<dbReference type="SUPFAM" id="SSF47413">
    <property type="entry name" value="lambda repressor-like DNA-binding domains"/>
    <property type="match status" value="1"/>
</dbReference>
<dbReference type="CDD" id="cd00093">
    <property type="entry name" value="HTH_XRE"/>
    <property type="match status" value="1"/>
</dbReference>
<protein>
    <submittedName>
        <fullName evidence="3">Helix-turn-helix motif protein</fullName>
    </submittedName>
</protein>
<dbReference type="InterPro" id="IPR010982">
    <property type="entry name" value="Lambda_DNA-bd_dom_sf"/>
</dbReference>
<dbReference type="EMBL" id="KF602048">
    <property type="protein sequence ID" value="AHE39083.1"/>
    <property type="molecule type" value="Genomic_DNA"/>
</dbReference>
<dbReference type="Gene3D" id="1.10.260.40">
    <property type="entry name" value="lambda repressor-like DNA-binding domains"/>
    <property type="match status" value="1"/>
</dbReference>
<dbReference type="InterPro" id="IPR001387">
    <property type="entry name" value="Cro/C1-type_HTH"/>
</dbReference>
<name>V9Z4N1_9ACTN</name>
<dbReference type="SMART" id="SM00530">
    <property type="entry name" value="HTH_XRE"/>
    <property type="match status" value="1"/>
</dbReference>
<feature type="domain" description="HTH cro/C1-type" evidence="2">
    <location>
        <begin position="41"/>
        <end position="78"/>
    </location>
</feature>
<evidence type="ECO:0000259" key="2">
    <source>
        <dbReference type="PROSITE" id="PS50943"/>
    </source>
</evidence>
<proteinExistence type="predicted"/>
<evidence type="ECO:0000256" key="1">
    <source>
        <dbReference type="SAM" id="MobiDB-lite"/>
    </source>
</evidence>
<dbReference type="Pfam" id="PF13560">
    <property type="entry name" value="HTH_31"/>
    <property type="match status" value="1"/>
</dbReference>
<geneLocation type="plasmid" evidence="3">
    <name>pFRL3</name>
</geneLocation>